<dbReference type="PRINTS" id="PR00035">
    <property type="entry name" value="HTHGNTR"/>
</dbReference>
<evidence type="ECO:0000256" key="3">
    <source>
        <dbReference type="ARBA" id="ARBA00023163"/>
    </source>
</evidence>
<name>F4LR68_TEPAE</name>
<dbReference type="EMBL" id="HF563609">
    <property type="protein sequence ID" value="CCP27091.1"/>
    <property type="molecule type" value="Genomic_DNA"/>
</dbReference>
<organism evidence="5 6">
    <name type="scientific">Tepidanaerobacter acetatoxydans (strain DSM 21804 / JCM 16047 / Re1)</name>
    <dbReference type="NCBI Taxonomy" id="1209989"/>
    <lineage>
        <taxon>Bacteria</taxon>
        <taxon>Bacillati</taxon>
        <taxon>Bacillota</taxon>
        <taxon>Clostridia</taxon>
        <taxon>Thermosediminibacterales</taxon>
        <taxon>Tepidanaerobacteraceae</taxon>
        <taxon>Tepidanaerobacter</taxon>
    </lineage>
</organism>
<dbReference type="InterPro" id="IPR036390">
    <property type="entry name" value="WH_DNA-bd_sf"/>
</dbReference>
<dbReference type="InterPro" id="IPR011711">
    <property type="entry name" value="GntR_C"/>
</dbReference>
<dbReference type="KEGG" id="tae:TepiRe1_2257"/>
<keyword evidence="3" id="KW-0804">Transcription</keyword>
<dbReference type="SUPFAM" id="SSF46785">
    <property type="entry name" value="Winged helix' DNA-binding domain"/>
    <property type="match status" value="1"/>
</dbReference>
<dbReference type="KEGG" id="tep:TepRe1_2096"/>
<gene>
    <name evidence="5" type="ordered locus">TEPIRE1_2257</name>
</gene>
<dbReference type="InterPro" id="IPR036388">
    <property type="entry name" value="WH-like_DNA-bd_sf"/>
</dbReference>
<dbReference type="eggNOG" id="COG2186">
    <property type="taxonomic scope" value="Bacteria"/>
</dbReference>
<evidence type="ECO:0000256" key="2">
    <source>
        <dbReference type="ARBA" id="ARBA00023125"/>
    </source>
</evidence>
<evidence type="ECO:0000313" key="6">
    <source>
        <dbReference type="Proteomes" id="UP000010802"/>
    </source>
</evidence>
<dbReference type="Gene3D" id="1.10.10.10">
    <property type="entry name" value="Winged helix-like DNA-binding domain superfamily/Winged helix DNA-binding domain"/>
    <property type="match status" value="1"/>
</dbReference>
<dbReference type="AlphaFoldDB" id="F4LR68"/>
<dbReference type="CDD" id="cd07377">
    <property type="entry name" value="WHTH_GntR"/>
    <property type="match status" value="1"/>
</dbReference>
<dbReference type="Gene3D" id="1.20.120.530">
    <property type="entry name" value="GntR ligand-binding domain-like"/>
    <property type="match status" value="1"/>
</dbReference>
<dbReference type="STRING" id="1209989.TepRe1_2096"/>
<evidence type="ECO:0000259" key="4">
    <source>
        <dbReference type="PROSITE" id="PS50949"/>
    </source>
</evidence>
<accession>F4LR68</accession>
<dbReference type="HOGENOM" id="CLU_017584_9_2_9"/>
<dbReference type="SMART" id="SM00345">
    <property type="entry name" value="HTH_GNTR"/>
    <property type="match status" value="1"/>
</dbReference>
<evidence type="ECO:0000256" key="1">
    <source>
        <dbReference type="ARBA" id="ARBA00023015"/>
    </source>
</evidence>
<dbReference type="InterPro" id="IPR000524">
    <property type="entry name" value="Tscrpt_reg_HTH_GntR"/>
</dbReference>
<dbReference type="GO" id="GO:0003700">
    <property type="term" value="F:DNA-binding transcription factor activity"/>
    <property type="evidence" value="ECO:0007669"/>
    <property type="project" value="InterPro"/>
</dbReference>
<dbReference type="SMART" id="SM00895">
    <property type="entry name" value="FCD"/>
    <property type="match status" value="1"/>
</dbReference>
<dbReference type="PATRIC" id="fig|1209989.3.peg.2597"/>
<dbReference type="Proteomes" id="UP000010802">
    <property type="component" value="Chromosome"/>
</dbReference>
<keyword evidence="2" id="KW-0238">DNA-binding</keyword>
<dbReference type="Pfam" id="PF00392">
    <property type="entry name" value="GntR"/>
    <property type="match status" value="1"/>
</dbReference>
<dbReference type="PANTHER" id="PTHR43537">
    <property type="entry name" value="TRANSCRIPTIONAL REGULATOR, GNTR FAMILY"/>
    <property type="match status" value="1"/>
</dbReference>
<keyword evidence="1" id="KW-0805">Transcription regulation</keyword>
<dbReference type="RefSeq" id="WP_013779141.1">
    <property type="nucleotide sequence ID" value="NC_015519.1"/>
</dbReference>
<keyword evidence="6" id="KW-1185">Reference proteome</keyword>
<dbReference type="Pfam" id="PF07729">
    <property type="entry name" value="FCD"/>
    <property type="match status" value="1"/>
</dbReference>
<proteinExistence type="predicted"/>
<dbReference type="SUPFAM" id="SSF48008">
    <property type="entry name" value="GntR ligand-binding domain-like"/>
    <property type="match status" value="1"/>
</dbReference>
<evidence type="ECO:0000313" key="5">
    <source>
        <dbReference type="EMBL" id="CCP27091.1"/>
    </source>
</evidence>
<dbReference type="InterPro" id="IPR008920">
    <property type="entry name" value="TF_FadR/GntR_C"/>
</dbReference>
<feature type="domain" description="HTH gntR-type" evidence="4">
    <location>
        <begin position="9"/>
        <end position="77"/>
    </location>
</feature>
<dbReference type="OrthoDB" id="457376at2"/>
<dbReference type="PANTHER" id="PTHR43537:SF5">
    <property type="entry name" value="UXU OPERON TRANSCRIPTIONAL REGULATOR"/>
    <property type="match status" value="1"/>
</dbReference>
<protein>
    <submittedName>
        <fullName evidence="5">GntR domain protein</fullName>
    </submittedName>
</protein>
<reference evidence="6" key="1">
    <citation type="journal article" date="2013" name="Genome Announc.">
        <title>First genome sequence of a syntrophic acetate-oxidizing bacterium, Tepidanaerobacter acetatoxydans strain Re1.</title>
        <authorList>
            <person name="Manzoor S."/>
            <person name="Bongcam-Rudloff E."/>
            <person name="Schnurer A."/>
            <person name="Muller B."/>
        </authorList>
    </citation>
    <scope>NUCLEOTIDE SEQUENCE [LARGE SCALE GENOMIC DNA]</scope>
    <source>
        <strain evidence="6">Re1</strain>
    </source>
</reference>
<accession>L0S1Q5</accession>
<dbReference type="PROSITE" id="PS50949">
    <property type="entry name" value="HTH_GNTR"/>
    <property type="match status" value="1"/>
</dbReference>
<sequence>MINVSKVRKNLSNEVANTIIQMIQDNKYKPGSKLPNEMELSEMFDVSRTTIREAVKTLASNNIVKIVRGKGTFVAEKPGLINDPLGVSFIQDKNLILCLFETRLLIEPRVANLAAKRATPGDINKLQSLLIDMEEVINRKENHSDIDIEFHTAIAKATQNPIIERIIPIIIESIIKGYFETVNVPGSPDRALKYHKSIFKAINNSDPEGAEKEMQAHLEATLEDIDIAEKARQRQVNSD</sequence>
<dbReference type="GO" id="GO:0003677">
    <property type="term" value="F:DNA binding"/>
    <property type="evidence" value="ECO:0007669"/>
    <property type="project" value="UniProtKB-KW"/>
</dbReference>